<evidence type="ECO:0000256" key="5">
    <source>
        <dbReference type="ARBA" id="ARBA00022989"/>
    </source>
</evidence>
<keyword evidence="12" id="KW-1185">Reference proteome</keyword>
<dbReference type="PANTHER" id="PTHR46204:SF16">
    <property type="entry name" value="CHITIN ELICITOR RECEPTOR KINASE 1-LIKE"/>
    <property type="match status" value="1"/>
</dbReference>
<dbReference type="InterPro" id="IPR044812">
    <property type="entry name" value="CERK1/LYK3-like"/>
</dbReference>
<dbReference type="EMBL" id="JACEIK010000861">
    <property type="protein sequence ID" value="MCD7463090.1"/>
    <property type="molecule type" value="Genomic_DNA"/>
</dbReference>
<evidence type="ECO:0000313" key="12">
    <source>
        <dbReference type="Proteomes" id="UP000823775"/>
    </source>
</evidence>
<feature type="region of interest" description="Disordered" evidence="9">
    <location>
        <begin position="1"/>
        <end position="26"/>
    </location>
</feature>
<gene>
    <name evidence="11" type="primary">CERK1</name>
    <name evidence="11" type="ORF">HAX54_049936</name>
</gene>
<sequence length="100" mass="11188">MTQILQNFENSSERGPLNKGASPEAPRIKVDKSVEFSYNELANASDNFSTVYKIGQGGFASIFYGELRGEKDAIKKMDMEAKKEFLAELKVMTLVHHLNS</sequence>
<keyword evidence="11" id="KW-0418">Kinase</keyword>
<feature type="domain" description="Protein kinase" evidence="10">
    <location>
        <begin position="48"/>
        <end position="100"/>
    </location>
</feature>
<keyword evidence="2" id="KW-1003">Cell membrane</keyword>
<dbReference type="InterPro" id="IPR000719">
    <property type="entry name" value="Prot_kinase_dom"/>
</dbReference>
<feature type="binding site" evidence="8">
    <location>
        <position position="76"/>
    </location>
    <ligand>
        <name>ATP</name>
        <dbReference type="ChEBI" id="CHEBI:30616"/>
    </ligand>
</feature>
<dbReference type="PROSITE" id="PS00107">
    <property type="entry name" value="PROTEIN_KINASE_ATP"/>
    <property type="match status" value="1"/>
</dbReference>
<name>A0ABS8SWH5_DATST</name>
<organism evidence="11 12">
    <name type="scientific">Datura stramonium</name>
    <name type="common">Jimsonweed</name>
    <name type="synonym">Common thornapple</name>
    <dbReference type="NCBI Taxonomy" id="4076"/>
    <lineage>
        <taxon>Eukaryota</taxon>
        <taxon>Viridiplantae</taxon>
        <taxon>Streptophyta</taxon>
        <taxon>Embryophyta</taxon>
        <taxon>Tracheophyta</taxon>
        <taxon>Spermatophyta</taxon>
        <taxon>Magnoliopsida</taxon>
        <taxon>eudicotyledons</taxon>
        <taxon>Gunneridae</taxon>
        <taxon>Pentapetalae</taxon>
        <taxon>asterids</taxon>
        <taxon>lamiids</taxon>
        <taxon>Solanales</taxon>
        <taxon>Solanaceae</taxon>
        <taxon>Solanoideae</taxon>
        <taxon>Datureae</taxon>
        <taxon>Datura</taxon>
    </lineage>
</organism>
<dbReference type="Proteomes" id="UP000823775">
    <property type="component" value="Unassembled WGS sequence"/>
</dbReference>
<comment type="subcellular location">
    <subcellularLocation>
        <location evidence="1">Cell membrane</location>
        <topology evidence="1">Single-pass membrane protein</topology>
    </subcellularLocation>
</comment>
<dbReference type="PROSITE" id="PS50011">
    <property type="entry name" value="PROTEIN_KINASE_DOM"/>
    <property type="match status" value="1"/>
</dbReference>
<dbReference type="PANTHER" id="PTHR46204">
    <property type="entry name" value="CHITIN ELICITOR RECEPTOR KINASE 1-RELATED"/>
    <property type="match status" value="1"/>
</dbReference>
<proteinExistence type="predicted"/>
<evidence type="ECO:0000256" key="6">
    <source>
        <dbReference type="ARBA" id="ARBA00023136"/>
    </source>
</evidence>
<keyword evidence="8" id="KW-0067">ATP-binding</keyword>
<evidence type="ECO:0000256" key="9">
    <source>
        <dbReference type="SAM" id="MobiDB-lite"/>
    </source>
</evidence>
<evidence type="ECO:0000256" key="4">
    <source>
        <dbReference type="ARBA" id="ARBA00022729"/>
    </source>
</evidence>
<evidence type="ECO:0000256" key="1">
    <source>
        <dbReference type="ARBA" id="ARBA00004162"/>
    </source>
</evidence>
<evidence type="ECO:0000256" key="3">
    <source>
        <dbReference type="ARBA" id="ARBA00022692"/>
    </source>
</evidence>
<evidence type="ECO:0000313" key="11">
    <source>
        <dbReference type="EMBL" id="MCD7463090.1"/>
    </source>
</evidence>
<keyword evidence="11" id="KW-0808">Transferase</keyword>
<evidence type="ECO:0000259" key="10">
    <source>
        <dbReference type="PROSITE" id="PS50011"/>
    </source>
</evidence>
<protein>
    <submittedName>
        <fullName evidence="11">Chitin elicitor receptor kinase 1</fullName>
    </submittedName>
</protein>
<keyword evidence="8" id="KW-0547">Nucleotide-binding</keyword>
<keyword evidence="11" id="KW-0675">Receptor</keyword>
<evidence type="ECO:0000256" key="2">
    <source>
        <dbReference type="ARBA" id="ARBA00022475"/>
    </source>
</evidence>
<keyword evidence="7" id="KW-1015">Disulfide bond</keyword>
<evidence type="ECO:0000256" key="7">
    <source>
        <dbReference type="ARBA" id="ARBA00023157"/>
    </source>
</evidence>
<accession>A0ABS8SWH5</accession>
<dbReference type="InterPro" id="IPR017441">
    <property type="entry name" value="Protein_kinase_ATP_BS"/>
</dbReference>
<dbReference type="Gene3D" id="3.30.200.20">
    <property type="entry name" value="Phosphorylase Kinase, domain 1"/>
    <property type="match status" value="1"/>
</dbReference>
<feature type="non-terminal residue" evidence="11">
    <location>
        <position position="100"/>
    </location>
</feature>
<reference evidence="11 12" key="1">
    <citation type="journal article" date="2021" name="BMC Genomics">
        <title>Datura genome reveals duplications of psychoactive alkaloid biosynthetic genes and high mutation rate following tissue culture.</title>
        <authorList>
            <person name="Rajewski A."/>
            <person name="Carter-House D."/>
            <person name="Stajich J."/>
            <person name="Litt A."/>
        </authorList>
    </citation>
    <scope>NUCLEOTIDE SEQUENCE [LARGE SCALE GENOMIC DNA]</scope>
    <source>
        <strain evidence="11">AR-01</strain>
    </source>
</reference>
<keyword evidence="4" id="KW-0732">Signal</keyword>
<keyword evidence="3" id="KW-0812">Transmembrane</keyword>
<keyword evidence="6" id="KW-0472">Membrane</keyword>
<feature type="compositionally biased region" description="Polar residues" evidence="9">
    <location>
        <begin position="1"/>
        <end position="10"/>
    </location>
</feature>
<dbReference type="SUPFAM" id="SSF56112">
    <property type="entry name" value="Protein kinase-like (PK-like)"/>
    <property type="match status" value="1"/>
</dbReference>
<dbReference type="InterPro" id="IPR011009">
    <property type="entry name" value="Kinase-like_dom_sf"/>
</dbReference>
<dbReference type="GO" id="GO:0016301">
    <property type="term" value="F:kinase activity"/>
    <property type="evidence" value="ECO:0007669"/>
    <property type="project" value="UniProtKB-KW"/>
</dbReference>
<keyword evidence="5" id="KW-1133">Transmembrane helix</keyword>
<comment type="caution">
    <text evidence="11">The sequence shown here is derived from an EMBL/GenBank/DDBJ whole genome shotgun (WGS) entry which is preliminary data.</text>
</comment>
<evidence type="ECO:0000256" key="8">
    <source>
        <dbReference type="PROSITE-ProRule" id="PRU10141"/>
    </source>
</evidence>